<dbReference type="KEGG" id="bgt:106063692"/>
<dbReference type="OMA" id="ICTHSIC"/>
<accession>A0A9U8E9I4</accession>
<keyword evidence="2" id="KW-1133">Transmembrane helix</keyword>
<organism evidence="4 5">
    <name type="scientific">Biomphalaria glabrata</name>
    <name type="common">Bloodfluke planorb</name>
    <name type="synonym">Freshwater snail</name>
    <dbReference type="NCBI Taxonomy" id="6526"/>
    <lineage>
        <taxon>Eukaryota</taxon>
        <taxon>Metazoa</taxon>
        <taxon>Spiralia</taxon>
        <taxon>Lophotrochozoa</taxon>
        <taxon>Mollusca</taxon>
        <taxon>Gastropoda</taxon>
        <taxon>Heterobranchia</taxon>
        <taxon>Euthyneura</taxon>
        <taxon>Panpulmonata</taxon>
        <taxon>Hygrophila</taxon>
        <taxon>Lymnaeoidea</taxon>
        <taxon>Planorbidae</taxon>
        <taxon>Biomphalaria</taxon>
    </lineage>
</organism>
<dbReference type="PANTHER" id="PTHR45713">
    <property type="entry name" value="FTP DOMAIN-CONTAINING PROTEIN"/>
    <property type="match status" value="1"/>
</dbReference>
<evidence type="ECO:0000313" key="5">
    <source>
        <dbReference type="RefSeq" id="XP_013077587.2"/>
    </source>
</evidence>
<proteinExistence type="predicted"/>
<dbReference type="RefSeq" id="XP_013077587.2">
    <property type="nucleotide sequence ID" value="XM_013222133.2"/>
</dbReference>
<evidence type="ECO:0000256" key="3">
    <source>
        <dbReference type="SAM" id="SignalP"/>
    </source>
</evidence>
<dbReference type="GeneID" id="106063692"/>
<evidence type="ECO:0000256" key="1">
    <source>
        <dbReference type="SAM" id="MobiDB-lite"/>
    </source>
</evidence>
<feature type="region of interest" description="Disordered" evidence="1">
    <location>
        <begin position="189"/>
        <end position="227"/>
    </location>
</feature>
<dbReference type="Proteomes" id="UP001165740">
    <property type="component" value="Chromosome 18"/>
</dbReference>
<dbReference type="InterPro" id="IPR051941">
    <property type="entry name" value="BG_Antigen-Binding_Lectin"/>
</dbReference>
<feature type="region of interest" description="Disordered" evidence="1">
    <location>
        <begin position="450"/>
        <end position="478"/>
    </location>
</feature>
<dbReference type="AlphaFoldDB" id="A0A9U8E9I4"/>
<keyword evidence="2" id="KW-0472">Membrane</keyword>
<feature type="signal peptide" evidence="3">
    <location>
        <begin position="1"/>
        <end position="17"/>
    </location>
</feature>
<dbReference type="SUPFAM" id="SSF49785">
    <property type="entry name" value="Galactose-binding domain-like"/>
    <property type="match status" value="1"/>
</dbReference>
<feature type="compositionally biased region" description="Polar residues" evidence="1">
    <location>
        <begin position="216"/>
        <end position="227"/>
    </location>
</feature>
<feature type="compositionally biased region" description="Polar residues" evidence="1">
    <location>
        <begin position="469"/>
        <end position="478"/>
    </location>
</feature>
<reference evidence="5" key="1">
    <citation type="submission" date="2025-08" db="UniProtKB">
        <authorList>
            <consortium name="RefSeq"/>
        </authorList>
    </citation>
    <scope>IDENTIFICATION</scope>
</reference>
<gene>
    <name evidence="5" type="primary">LOC106063692</name>
</gene>
<sequence>MSLSLGIFLALAQDVMSDTTCDRNWFGTKCEFACHCYLGTCNSEGQCLDSSELCQDGWFGDLCQYKDVAHVATVDAQFVNDNNPSTCVDLNSVRIKLNVPLFFTFLAIVLNFNKQITIFKVNFVLSDSGKAPCQDMKNTTSGETIVVTCNNTQLVREVIIDWTEKRSICSIYVNGGRNLALKQKTRTSSIHRPDHAISRPQTAVDGSKSRSEKDNSSCAMTSSQDPRPSWTLTFDEPYVIKLVVITNIKDHWKQMRGFKVDFFNEFQQNIFKYIDDPNSRIDTDELIIQVNVTDDLIKKINISIPSKTRPEQALYICEFEAFGDCVFPSFGLQCEDICNYHCKDLACHVTGECFSCDEGFTGVYCEQDLSPSTSGPSTLMLDETYTDAPYKLLVNNNINKLLTILFAVFAVVILLEVTGLAHLRFKSRRDSGTLTSDERLLRGHQLMELTPQDSPSLSSGLPPVPFPSMVNSRHTISS</sequence>
<keyword evidence="3" id="KW-0732">Signal</keyword>
<feature type="transmembrane region" description="Helical" evidence="2">
    <location>
        <begin position="401"/>
        <end position="421"/>
    </location>
</feature>
<dbReference type="PANTHER" id="PTHR45713:SF6">
    <property type="entry name" value="F5_8 TYPE C DOMAIN-CONTAINING PROTEIN"/>
    <property type="match status" value="1"/>
</dbReference>
<dbReference type="OrthoDB" id="6169100at2759"/>
<keyword evidence="2" id="KW-0812">Transmembrane</keyword>
<dbReference type="Gene3D" id="2.60.120.260">
    <property type="entry name" value="Galactose-binding domain-like"/>
    <property type="match status" value="1"/>
</dbReference>
<evidence type="ECO:0000313" key="4">
    <source>
        <dbReference type="Proteomes" id="UP001165740"/>
    </source>
</evidence>
<dbReference type="InterPro" id="IPR008979">
    <property type="entry name" value="Galactose-bd-like_sf"/>
</dbReference>
<name>A0A9U8E9I4_BIOGL</name>
<feature type="chain" id="PRO_5040746573" evidence="3">
    <location>
        <begin position="18"/>
        <end position="478"/>
    </location>
</feature>
<evidence type="ECO:0000256" key="2">
    <source>
        <dbReference type="SAM" id="Phobius"/>
    </source>
</evidence>
<protein>
    <submittedName>
        <fullName evidence="5">Uncharacterized protein LOC106063692</fullName>
    </submittedName>
</protein>
<keyword evidence="4" id="KW-1185">Reference proteome</keyword>